<accession>A0A1W2H861</accession>
<feature type="compositionally biased region" description="Basic and acidic residues" evidence="1">
    <location>
        <begin position="10"/>
        <end position="45"/>
    </location>
</feature>
<gene>
    <name evidence="2" type="ORF">SAMN00777080_3729</name>
</gene>
<evidence type="ECO:0000313" key="2">
    <source>
        <dbReference type="EMBL" id="SMD45087.1"/>
    </source>
</evidence>
<dbReference type="AlphaFoldDB" id="A0A1W2H861"/>
<reference evidence="3" key="1">
    <citation type="submission" date="2017-04" db="EMBL/GenBank/DDBJ databases">
        <authorList>
            <person name="Varghese N."/>
            <person name="Submissions S."/>
        </authorList>
    </citation>
    <scope>NUCLEOTIDE SEQUENCE [LARGE SCALE GENOMIC DNA]</scope>
    <source>
        <strain evidence="3">DSM 16537</strain>
    </source>
</reference>
<feature type="compositionally biased region" description="Acidic residues" evidence="1">
    <location>
        <begin position="69"/>
        <end position="94"/>
    </location>
</feature>
<dbReference type="OrthoDB" id="680877at2"/>
<keyword evidence="3" id="KW-1185">Reference proteome</keyword>
<proteinExistence type="predicted"/>
<dbReference type="RefSeq" id="WP_084121841.1">
    <property type="nucleotide sequence ID" value="NZ_LT838813.1"/>
</dbReference>
<name>A0A1W2H861_9BACT</name>
<sequence length="110" mass="12562">MSDQNKNKKTTKDQEEAAKDSLDRLQEKNPDKEYELTPEDRKALGPKDLSMDGGDDEELLRRKRKVDFAGEDLDIPGSELDDAQEEIGSEDEENNLYSLGSDDNEELERE</sequence>
<evidence type="ECO:0000313" key="3">
    <source>
        <dbReference type="Proteomes" id="UP000192333"/>
    </source>
</evidence>
<evidence type="ECO:0000256" key="1">
    <source>
        <dbReference type="SAM" id="MobiDB-lite"/>
    </source>
</evidence>
<dbReference type="STRING" id="758820.SAMN00777080_3729"/>
<feature type="region of interest" description="Disordered" evidence="1">
    <location>
        <begin position="1"/>
        <end position="110"/>
    </location>
</feature>
<dbReference type="EMBL" id="LT838813">
    <property type="protein sequence ID" value="SMD45087.1"/>
    <property type="molecule type" value="Genomic_DNA"/>
</dbReference>
<dbReference type="Proteomes" id="UP000192333">
    <property type="component" value="Chromosome I"/>
</dbReference>
<protein>
    <submittedName>
        <fullName evidence="2">Uncharacterized protein</fullName>
    </submittedName>
</protein>
<organism evidence="2 3">
    <name type="scientific">Aquiflexum balticum DSM 16537</name>
    <dbReference type="NCBI Taxonomy" id="758820"/>
    <lineage>
        <taxon>Bacteria</taxon>
        <taxon>Pseudomonadati</taxon>
        <taxon>Bacteroidota</taxon>
        <taxon>Cytophagia</taxon>
        <taxon>Cytophagales</taxon>
        <taxon>Cyclobacteriaceae</taxon>
        <taxon>Aquiflexum</taxon>
    </lineage>
</organism>